<name>S7VFS8_DESML</name>
<keyword evidence="2" id="KW-1185">Reference proteome</keyword>
<evidence type="ECO:0000313" key="1">
    <source>
        <dbReference type="EMBL" id="EPR43318.1"/>
    </source>
</evidence>
<accession>S7VFS8</accession>
<sequence length="43" mass="4937">MTVRSRVFWGVPVSRHGDETMFRFAVKVIKSVLTAILCVTNKR</sequence>
<protein>
    <submittedName>
        <fullName evidence="1">Uncharacterized protein</fullName>
    </submittedName>
</protein>
<comment type="caution">
    <text evidence="1">The sequence shown here is derived from an EMBL/GenBank/DDBJ whole genome shotgun (WGS) entry which is preliminary data.</text>
</comment>
<evidence type="ECO:0000313" key="2">
    <source>
        <dbReference type="Proteomes" id="UP000014977"/>
    </source>
</evidence>
<proteinExistence type="predicted"/>
<reference evidence="1 2" key="1">
    <citation type="journal article" date="2013" name="Genome Announc.">
        <title>Draft genome sequences for three mercury-methylating, sulfate-reducing bacteria.</title>
        <authorList>
            <person name="Brown S.D."/>
            <person name="Hurt R.A.Jr."/>
            <person name="Gilmour C.C."/>
            <person name="Elias D.A."/>
        </authorList>
    </citation>
    <scope>NUCLEOTIDE SEQUENCE [LARGE SCALE GENOMIC DNA]</scope>
    <source>
        <strain evidence="1 2">DSM 2059</strain>
    </source>
</reference>
<dbReference type="AlphaFoldDB" id="S7VFS8"/>
<dbReference type="Proteomes" id="UP000014977">
    <property type="component" value="Unassembled WGS sequence"/>
</dbReference>
<organism evidence="1 2">
    <name type="scientific">Desulfococcus multivorans DSM 2059</name>
    <dbReference type="NCBI Taxonomy" id="1121405"/>
    <lineage>
        <taxon>Bacteria</taxon>
        <taxon>Pseudomonadati</taxon>
        <taxon>Thermodesulfobacteriota</taxon>
        <taxon>Desulfobacteria</taxon>
        <taxon>Desulfobacterales</taxon>
        <taxon>Desulfococcaceae</taxon>
        <taxon>Desulfococcus</taxon>
    </lineage>
</organism>
<gene>
    <name evidence="1" type="ORF">dsmv_1344</name>
</gene>
<dbReference type="EMBL" id="ATHJ01000057">
    <property type="protein sequence ID" value="EPR43318.1"/>
    <property type="molecule type" value="Genomic_DNA"/>
</dbReference>